<feature type="region of interest" description="Disordered" evidence="5">
    <location>
        <begin position="173"/>
        <end position="219"/>
    </location>
</feature>
<evidence type="ECO:0000259" key="6">
    <source>
        <dbReference type="Pfam" id="PF03467"/>
    </source>
</evidence>
<dbReference type="Gene3D" id="3.30.70.330">
    <property type="match status" value="1"/>
</dbReference>
<evidence type="ECO:0000256" key="3">
    <source>
        <dbReference type="ARBA" id="ARBA00023161"/>
    </source>
</evidence>
<dbReference type="Pfam" id="PF03467">
    <property type="entry name" value="Smg4_UPF3"/>
    <property type="match status" value="1"/>
</dbReference>
<accession>A0A1R3L6T4</accession>
<feature type="compositionally biased region" description="Low complexity" evidence="5">
    <location>
        <begin position="185"/>
        <end position="198"/>
    </location>
</feature>
<dbReference type="EMBL" id="KV863582">
    <property type="protein sequence ID" value="ONK55320.1"/>
    <property type="molecule type" value="Genomic_DNA"/>
</dbReference>
<keyword evidence="3" id="KW-0866">Nonsense-mediated mRNA decay</keyword>
<organism evidence="7 8">
    <name type="scientific">Asparagus officinalis</name>
    <name type="common">Garden asparagus</name>
    <dbReference type="NCBI Taxonomy" id="4686"/>
    <lineage>
        <taxon>Eukaryota</taxon>
        <taxon>Viridiplantae</taxon>
        <taxon>Streptophyta</taxon>
        <taxon>Embryophyta</taxon>
        <taxon>Tracheophyta</taxon>
        <taxon>Spermatophyta</taxon>
        <taxon>Magnoliopsida</taxon>
        <taxon>Liliopsida</taxon>
        <taxon>Asparagales</taxon>
        <taxon>Asparagaceae</taxon>
        <taxon>Asparagoideae</taxon>
        <taxon>Asparagus</taxon>
    </lineage>
</organism>
<proteinExistence type="inferred from homology"/>
<dbReference type="GO" id="GO:0003729">
    <property type="term" value="F:mRNA binding"/>
    <property type="evidence" value="ECO:0007669"/>
    <property type="project" value="TreeGrafter"/>
</dbReference>
<evidence type="ECO:0000256" key="1">
    <source>
        <dbReference type="ARBA" id="ARBA00004123"/>
    </source>
</evidence>
<dbReference type="GO" id="GO:0045727">
    <property type="term" value="P:positive regulation of translation"/>
    <property type="evidence" value="ECO:0007669"/>
    <property type="project" value="TreeGrafter"/>
</dbReference>
<evidence type="ECO:0000256" key="4">
    <source>
        <dbReference type="ARBA" id="ARBA00023242"/>
    </source>
</evidence>
<dbReference type="Gramene" id="ONK55320">
    <property type="protein sequence ID" value="ONK55320"/>
    <property type="gene ID" value="A4U43_UnF4970"/>
</dbReference>
<feature type="region of interest" description="Disordered" evidence="5">
    <location>
        <begin position="280"/>
        <end position="321"/>
    </location>
</feature>
<feature type="region of interest" description="Disordered" evidence="5">
    <location>
        <begin position="333"/>
        <end position="428"/>
    </location>
</feature>
<evidence type="ECO:0000256" key="5">
    <source>
        <dbReference type="SAM" id="MobiDB-lite"/>
    </source>
</evidence>
<dbReference type="CDD" id="cd12455">
    <property type="entry name" value="RRM_like_Smg4_UPF3"/>
    <property type="match status" value="1"/>
</dbReference>
<name>A0A1R3L6T4_ASPOF</name>
<dbReference type="AlphaFoldDB" id="A0A1R3L6T4"/>
<dbReference type="InterPro" id="IPR035979">
    <property type="entry name" value="RBD_domain_sf"/>
</dbReference>
<dbReference type="InterPro" id="IPR039722">
    <property type="entry name" value="Upf3"/>
</dbReference>
<feature type="compositionally biased region" description="Basic and acidic residues" evidence="5">
    <location>
        <begin position="405"/>
        <end position="419"/>
    </location>
</feature>
<evidence type="ECO:0000313" key="8">
    <source>
        <dbReference type="Proteomes" id="UP000243459"/>
    </source>
</evidence>
<dbReference type="GO" id="GO:0005737">
    <property type="term" value="C:cytoplasm"/>
    <property type="evidence" value="ECO:0007669"/>
    <property type="project" value="TreeGrafter"/>
</dbReference>
<dbReference type="OMA" id="YSSHEVN"/>
<feature type="compositionally biased region" description="Polar residues" evidence="5">
    <location>
        <begin position="290"/>
        <end position="312"/>
    </location>
</feature>
<comment type="subcellular location">
    <subcellularLocation>
        <location evidence="1">Nucleus</location>
    </subcellularLocation>
</comment>
<dbReference type="Proteomes" id="UP000243459">
    <property type="component" value="Unassembled WGS sequence"/>
</dbReference>
<reference evidence="8" key="1">
    <citation type="journal article" date="2017" name="Nat. Commun.">
        <title>The asparagus genome sheds light on the origin and evolution of a young Y chromosome.</title>
        <authorList>
            <person name="Harkess A."/>
            <person name="Zhou J."/>
            <person name="Xu C."/>
            <person name="Bowers J.E."/>
            <person name="Van der Hulst R."/>
            <person name="Ayyampalayam S."/>
            <person name="Mercati F."/>
            <person name="Riccardi P."/>
            <person name="McKain M.R."/>
            <person name="Kakrana A."/>
            <person name="Tang H."/>
            <person name="Ray J."/>
            <person name="Groenendijk J."/>
            <person name="Arikit S."/>
            <person name="Mathioni S.M."/>
            <person name="Nakano M."/>
            <person name="Shan H."/>
            <person name="Telgmann-Rauber A."/>
            <person name="Kanno A."/>
            <person name="Yue Z."/>
            <person name="Chen H."/>
            <person name="Li W."/>
            <person name="Chen Y."/>
            <person name="Xu X."/>
            <person name="Zhang Y."/>
            <person name="Luo S."/>
            <person name="Chen H."/>
            <person name="Gao J."/>
            <person name="Mao Z."/>
            <person name="Pires J.C."/>
            <person name="Luo M."/>
            <person name="Kudrna D."/>
            <person name="Wing R.A."/>
            <person name="Meyers B.C."/>
            <person name="Yi K."/>
            <person name="Kong H."/>
            <person name="Lavrijsen P."/>
            <person name="Sunseri F."/>
            <person name="Falavigna A."/>
            <person name="Ye Y."/>
            <person name="Leebens-Mack J.H."/>
            <person name="Chen G."/>
        </authorList>
    </citation>
    <scope>NUCLEOTIDE SEQUENCE [LARGE SCALE GENOMIC DNA]</scope>
    <source>
        <strain evidence="8">cv. DH0086</strain>
    </source>
</reference>
<dbReference type="FunFam" id="3.30.70.330:FF:000255">
    <property type="entry name" value="Regulator of nonsense transcripts UPF3"/>
    <property type="match status" value="1"/>
</dbReference>
<dbReference type="PANTHER" id="PTHR13112:SF0">
    <property type="entry name" value="FI21285P1"/>
    <property type="match status" value="1"/>
</dbReference>
<gene>
    <name evidence="7" type="ORF">A4U43_UnF4970</name>
</gene>
<evidence type="ECO:0000313" key="7">
    <source>
        <dbReference type="EMBL" id="ONK55320.1"/>
    </source>
</evidence>
<sequence>MKDPLHRTKVVLRHLPPSISQSGLMEQIDVKFSGRYNWFVFRPGKQSQKNQRFSRAYIDFQNPEDVVDFAEFFDGHIFVNEKGSQFKALVEYAPSQRVPMLLPKKDGREGTISKDPEYVEFLEFIAKPVENLPSAEIQLERRETERAGGPKEAVIVTPLMDFIRQKRLAKTGSQRLSVNGKLSRRAGGSVISSSGSSKRGSEKRRGSTSVYVPRDKAKASSSGKVKSTYVLMLRKDEQQLGSGSRKEVLEEGTVAGLNGTMPVASGSVEIGNRRVLLKGKEREASHVSDGYSQQQNTTASVGNLTASSSSKQIQRHEASGRNIRRILLNKVSRHSQSYSAGAQHEQQTQDVSSQKDKRPPRPPNRLGQKDHISIAAQSSIPYNDGKGSTDDKVVVNNLNGSSIGDKNEKRMRNKDRPDRGVWTPHRADGVNTNGSVYLSAPQLSESSDGIYMSHEECGTNSRAAYDAPLSHEEIRSDLPNLNRNAESRSGRVNISPVENGAHRYAGRRGLPHGMKELDGSPNLSEGKTSKKAVSAGFGSYEIVLDLIDMLTQDAGPFVDLGFKAYYTTAILIPEPLCPVIRASVPHYSCSYRLLGDQQALMPVGIAPEIQSFMIFNMLEI</sequence>
<dbReference type="PANTHER" id="PTHR13112">
    <property type="entry name" value="UPF3 REGULATOR OF NONSENSE TRANSCRIPTS-LIKE PROTEIN"/>
    <property type="match status" value="1"/>
</dbReference>
<dbReference type="SUPFAM" id="SSF54928">
    <property type="entry name" value="RNA-binding domain, RBD"/>
    <property type="match status" value="1"/>
</dbReference>
<dbReference type="GO" id="GO:0000184">
    <property type="term" value="P:nuclear-transcribed mRNA catabolic process, nonsense-mediated decay"/>
    <property type="evidence" value="ECO:0007669"/>
    <property type="project" value="UniProtKB-KW"/>
</dbReference>
<feature type="compositionally biased region" description="Polar residues" evidence="5">
    <location>
        <begin position="334"/>
        <end position="352"/>
    </location>
</feature>
<comment type="similarity">
    <text evidence="2">Belongs to the RENT3 family.</text>
</comment>
<protein>
    <recommendedName>
        <fullName evidence="6">UPF3 domain-containing protein</fullName>
    </recommendedName>
</protein>
<dbReference type="GO" id="GO:0005730">
    <property type="term" value="C:nucleolus"/>
    <property type="evidence" value="ECO:0007669"/>
    <property type="project" value="TreeGrafter"/>
</dbReference>
<evidence type="ECO:0000256" key="2">
    <source>
        <dbReference type="ARBA" id="ARBA00005991"/>
    </source>
</evidence>
<keyword evidence="4" id="KW-0539">Nucleus</keyword>
<feature type="domain" description="UPF3" evidence="6">
    <location>
        <begin position="7"/>
        <end position="167"/>
    </location>
</feature>
<dbReference type="InterPro" id="IPR012677">
    <property type="entry name" value="Nucleotide-bd_a/b_plait_sf"/>
</dbReference>
<keyword evidence="8" id="KW-1185">Reference proteome</keyword>
<dbReference type="InterPro" id="IPR005120">
    <property type="entry name" value="UPF3_dom"/>
</dbReference>